<accession>X1HKE3</accession>
<proteinExistence type="inferred from homology"/>
<dbReference type="AlphaFoldDB" id="X1HKE3"/>
<evidence type="ECO:0000313" key="4">
    <source>
        <dbReference type="EMBL" id="GAH45793.1"/>
    </source>
</evidence>
<feature type="domain" description="ABC transporter" evidence="3">
    <location>
        <begin position="33"/>
        <end position="139"/>
    </location>
</feature>
<reference evidence="4" key="1">
    <citation type="journal article" date="2014" name="Front. Microbiol.">
        <title>High frequency of phylogenetically diverse reductive dehalogenase-homologous genes in deep subseafloor sedimentary metagenomes.</title>
        <authorList>
            <person name="Kawai M."/>
            <person name="Futagami T."/>
            <person name="Toyoda A."/>
            <person name="Takaki Y."/>
            <person name="Nishi S."/>
            <person name="Hori S."/>
            <person name="Arai W."/>
            <person name="Tsubouchi T."/>
            <person name="Morono Y."/>
            <person name="Uchiyama I."/>
            <person name="Ito T."/>
            <person name="Fujiyama A."/>
            <person name="Inagaki F."/>
            <person name="Takami H."/>
        </authorList>
    </citation>
    <scope>NUCLEOTIDE SEQUENCE</scope>
    <source>
        <strain evidence="4">Expedition CK06-06</strain>
    </source>
</reference>
<feature type="non-terminal residue" evidence="4">
    <location>
        <position position="146"/>
    </location>
</feature>
<evidence type="ECO:0000256" key="1">
    <source>
        <dbReference type="ARBA" id="ARBA00005417"/>
    </source>
</evidence>
<dbReference type="InterPro" id="IPR027417">
    <property type="entry name" value="P-loop_NTPase"/>
</dbReference>
<dbReference type="GO" id="GO:0016887">
    <property type="term" value="F:ATP hydrolysis activity"/>
    <property type="evidence" value="ECO:0007669"/>
    <property type="project" value="InterPro"/>
</dbReference>
<dbReference type="PANTHER" id="PTHR43335">
    <property type="entry name" value="ABC TRANSPORTER, ATP-BINDING PROTEIN"/>
    <property type="match status" value="1"/>
</dbReference>
<comment type="caution">
    <text evidence="4">The sequence shown here is derived from an EMBL/GenBank/DDBJ whole genome shotgun (WGS) entry which is preliminary data.</text>
</comment>
<dbReference type="PANTHER" id="PTHR43335:SF4">
    <property type="entry name" value="ABC TRANSPORTER, ATP-BINDING PROTEIN"/>
    <property type="match status" value="1"/>
</dbReference>
<evidence type="ECO:0000259" key="3">
    <source>
        <dbReference type="Pfam" id="PF00005"/>
    </source>
</evidence>
<gene>
    <name evidence="4" type="ORF">S03H2_14788</name>
</gene>
<dbReference type="InterPro" id="IPR003439">
    <property type="entry name" value="ABC_transporter-like_ATP-bd"/>
</dbReference>
<evidence type="ECO:0000256" key="2">
    <source>
        <dbReference type="ARBA" id="ARBA00022448"/>
    </source>
</evidence>
<dbReference type="EMBL" id="BARU01007511">
    <property type="protein sequence ID" value="GAH45793.1"/>
    <property type="molecule type" value="Genomic_DNA"/>
</dbReference>
<name>X1HKE3_9ZZZZ</name>
<organism evidence="4">
    <name type="scientific">marine sediment metagenome</name>
    <dbReference type="NCBI Taxonomy" id="412755"/>
    <lineage>
        <taxon>unclassified sequences</taxon>
        <taxon>metagenomes</taxon>
        <taxon>ecological metagenomes</taxon>
    </lineage>
</organism>
<dbReference type="Pfam" id="PF00005">
    <property type="entry name" value="ABC_tran"/>
    <property type="match status" value="1"/>
</dbReference>
<sequence length="146" mass="16332">MIQKKLKINYEVWSERLTKIYGKGKETLEAVSKIDLRVEPGVHGFLGPNGAGKTTTYNMLVGAISITGGKAKIREFKAGSVAAKQVIGFLPQDPVFYEDMSGEDYLIYMGQLGGLKSKEAKRKAQELLDYFDMFDARSREKGEFRP</sequence>
<comment type="similarity">
    <text evidence="1">Belongs to the ABC transporter superfamily.</text>
</comment>
<keyword evidence="2" id="KW-0813">Transport</keyword>
<dbReference type="GO" id="GO:0005524">
    <property type="term" value="F:ATP binding"/>
    <property type="evidence" value="ECO:0007669"/>
    <property type="project" value="InterPro"/>
</dbReference>
<protein>
    <recommendedName>
        <fullName evidence="3">ABC transporter domain-containing protein</fullName>
    </recommendedName>
</protein>
<dbReference type="Gene3D" id="3.40.50.300">
    <property type="entry name" value="P-loop containing nucleotide triphosphate hydrolases"/>
    <property type="match status" value="1"/>
</dbReference>
<dbReference type="SUPFAM" id="SSF52540">
    <property type="entry name" value="P-loop containing nucleoside triphosphate hydrolases"/>
    <property type="match status" value="1"/>
</dbReference>